<accession>A0ABR9DUS3</accession>
<protein>
    <recommendedName>
        <fullName evidence="3">Bacteriocin</fullName>
    </recommendedName>
</protein>
<evidence type="ECO:0000313" key="2">
    <source>
        <dbReference type="Proteomes" id="UP000648482"/>
    </source>
</evidence>
<proteinExistence type="predicted"/>
<reference evidence="1 2" key="1">
    <citation type="submission" date="2015-06" db="EMBL/GenBank/DDBJ databases">
        <title>Genome sequence of Pseudoalteromonas aliena.</title>
        <authorList>
            <person name="Xie B.-B."/>
            <person name="Rong J.-C."/>
            <person name="Qin Q.-L."/>
            <person name="Zhang Y.-Z."/>
        </authorList>
    </citation>
    <scope>NUCLEOTIDE SEQUENCE [LARGE SCALE GENOMIC DNA]</scope>
    <source>
        <strain evidence="1 2">SW19</strain>
    </source>
</reference>
<dbReference type="RefSeq" id="WP_264299762.1">
    <property type="nucleotide sequence ID" value="NZ_AQGU01000020.1"/>
</dbReference>
<evidence type="ECO:0008006" key="3">
    <source>
        <dbReference type="Google" id="ProtNLM"/>
    </source>
</evidence>
<evidence type="ECO:0000313" key="1">
    <source>
        <dbReference type="EMBL" id="MBE0358111.1"/>
    </source>
</evidence>
<dbReference type="Proteomes" id="UP000648482">
    <property type="component" value="Unassembled WGS sequence"/>
</dbReference>
<organism evidence="1 2">
    <name type="scientific">Pseudoalteromonas aliena SW19</name>
    <dbReference type="NCBI Taxonomy" id="1314866"/>
    <lineage>
        <taxon>Bacteria</taxon>
        <taxon>Pseudomonadati</taxon>
        <taxon>Pseudomonadota</taxon>
        <taxon>Gammaproteobacteria</taxon>
        <taxon>Alteromonadales</taxon>
        <taxon>Pseudoalteromonadaceae</taxon>
        <taxon>Pseudoalteromonas</taxon>
    </lineage>
</organism>
<sequence>MKELNLNEVQGIAGGIGGSASASVEHSNGNTTVRVEVKFEF</sequence>
<keyword evidence="2" id="KW-1185">Reference proteome</keyword>
<gene>
    <name evidence="1" type="ORF">PALI_a3832</name>
</gene>
<name>A0ABR9DUS3_9GAMM</name>
<dbReference type="EMBL" id="AQGU01000020">
    <property type="protein sequence ID" value="MBE0358111.1"/>
    <property type="molecule type" value="Genomic_DNA"/>
</dbReference>
<comment type="caution">
    <text evidence="1">The sequence shown here is derived from an EMBL/GenBank/DDBJ whole genome shotgun (WGS) entry which is preliminary data.</text>
</comment>